<name>A0ABD3ACK7_9GENT</name>
<evidence type="ECO:0000313" key="1">
    <source>
        <dbReference type="EMBL" id="KAL3529506.1"/>
    </source>
</evidence>
<dbReference type="AlphaFoldDB" id="A0ABD3ACK7"/>
<keyword evidence="2" id="KW-1185">Reference proteome</keyword>
<reference evidence="1 2" key="1">
    <citation type="submission" date="2024-11" db="EMBL/GenBank/DDBJ databases">
        <title>A near-complete genome assembly of Cinchona calisaya.</title>
        <authorList>
            <person name="Lian D.C."/>
            <person name="Zhao X.W."/>
            <person name="Wei L."/>
        </authorList>
    </citation>
    <scope>NUCLEOTIDE SEQUENCE [LARGE SCALE GENOMIC DNA]</scope>
    <source>
        <tissue evidence="1">Nenye</tissue>
    </source>
</reference>
<dbReference type="Proteomes" id="UP001630127">
    <property type="component" value="Unassembled WGS sequence"/>
</dbReference>
<proteinExistence type="predicted"/>
<dbReference type="EMBL" id="JBJUIK010000004">
    <property type="protein sequence ID" value="KAL3529506.1"/>
    <property type="molecule type" value="Genomic_DNA"/>
</dbReference>
<comment type="caution">
    <text evidence="1">The sequence shown here is derived from an EMBL/GenBank/DDBJ whole genome shotgun (WGS) entry which is preliminary data.</text>
</comment>
<organism evidence="1 2">
    <name type="scientific">Cinchona calisaya</name>
    <dbReference type="NCBI Taxonomy" id="153742"/>
    <lineage>
        <taxon>Eukaryota</taxon>
        <taxon>Viridiplantae</taxon>
        <taxon>Streptophyta</taxon>
        <taxon>Embryophyta</taxon>
        <taxon>Tracheophyta</taxon>
        <taxon>Spermatophyta</taxon>
        <taxon>Magnoliopsida</taxon>
        <taxon>eudicotyledons</taxon>
        <taxon>Gunneridae</taxon>
        <taxon>Pentapetalae</taxon>
        <taxon>asterids</taxon>
        <taxon>lamiids</taxon>
        <taxon>Gentianales</taxon>
        <taxon>Rubiaceae</taxon>
        <taxon>Cinchonoideae</taxon>
        <taxon>Cinchoneae</taxon>
        <taxon>Cinchona</taxon>
    </lineage>
</organism>
<gene>
    <name evidence="1" type="ORF">ACH5RR_008828</name>
</gene>
<sequence length="132" mass="15070">MFETAPLDAYVVMDFVVTKTSFPYNAVIRLPADAHVSQRISDGVMEQPQGMDTIQVPVRPITRSRVKKLHQAMLGFVKEILDQQVLLFANGDQESIQSQVKRFVHILEVQLQEDSSPRSPRIEEFQEGFEKP</sequence>
<protein>
    <submittedName>
        <fullName evidence="1">Uncharacterized protein</fullName>
    </submittedName>
</protein>
<evidence type="ECO:0000313" key="2">
    <source>
        <dbReference type="Proteomes" id="UP001630127"/>
    </source>
</evidence>
<accession>A0ABD3ACK7</accession>